<proteinExistence type="predicted"/>
<dbReference type="InterPro" id="IPR008964">
    <property type="entry name" value="Invasin/intimin_cell_adhesion"/>
</dbReference>
<protein>
    <submittedName>
        <fullName evidence="1">T9SS type A sorting domain-containing protein</fullName>
    </submittedName>
</protein>
<dbReference type="NCBIfam" id="TIGR04183">
    <property type="entry name" value="Por_Secre_tail"/>
    <property type="match status" value="1"/>
</dbReference>
<gene>
    <name evidence="1" type="ORF">K0O23_15910</name>
</gene>
<sequence length="441" mass="46047">FSYAETANHLASSDSKTFTIGKANATITAPSMSKYCGQINPLTGYSCSVTGAVNREVIATSYTIEGTTVIPASSDPQLSNYNTTYKNGVLTINGLTLDASDANTPRSIHDDVLIKVTVKDGTNDIAGVAVDLLFDGTVKATATSDPSGVATFNLGKLAVNVYAVTASAGGGNCSVSSVVYLPIYDPEGGFITGGGWINSPAGALSSNPSITGKANFGFVSKYKKGSSQVDGNTEFQFSAGGINFKSSFHESGSLVIAGAKAMYRGEGTVNGASGYKFSITAIDGHWNGGSGPDKFRIKITKNGSTIYDNGLGADENSDASTALGGGSIVIHEVKSVGKTSTSSKLITEAKPALEEQGTFYNYPNAFSDRTTIAFSLNKEESYSLDVYDVKGALVMKVSMGVAEADKLYEFEVDGRSMAEGIYIARLVTSSRSQSIKMILKK</sequence>
<accession>A0ABS7CXK9</accession>
<dbReference type="RefSeq" id="WP_219878440.1">
    <property type="nucleotide sequence ID" value="NZ_JAHYXK010000016.1"/>
</dbReference>
<evidence type="ECO:0000313" key="2">
    <source>
        <dbReference type="Proteomes" id="UP000813018"/>
    </source>
</evidence>
<dbReference type="Gene3D" id="2.60.40.10">
    <property type="entry name" value="Immunoglobulins"/>
    <property type="match status" value="1"/>
</dbReference>
<dbReference type="InterPro" id="IPR013783">
    <property type="entry name" value="Ig-like_fold"/>
</dbReference>
<feature type="non-terminal residue" evidence="1">
    <location>
        <position position="1"/>
    </location>
</feature>
<organism evidence="1 2">
    <name type="scientific">Pontibacter aydingkolensis</name>
    <dbReference type="NCBI Taxonomy" id="1911536"/>
    <lineage>
        <taxon>Bacteria</taxon>
        <taxon>Pseudomonadati</taxon>
        <taxon>Bacteroidota</taxon>
        <taxon>Cytophagia</taxon>
        <taxon>Cytophagales</taxon>
        <taxon>Hymenobacteraceae</taxon>
        <taxon>Pontibacter</taxon>
    </lineage>
</organism>
<keyword evidence="2" id="KW-1185">Reference proteome</keyword>
<dbReference type="SUPFAM" id="SSF49373">
    <property type="entry name" value="Invasin/intimin cell-adhesion fragments"/>
    <property type="match status" value="1"/>
</dbReference>
<reference evidence="1 2" key="1">
    <citation type="journal article" date="2016" name="Int. J. Syst. Evol. Microbiol.">
        <title>Pontibacter aydingkolensis sp. nov., isolated from soil of a salt lake.</title>
        <authorList>
            <person name="Osman G."/>
            <person name="Zhang T."/>
            <person name="Lou K."/>
            <person name="Gao Y."/>
            <person name="Chang W."/>
            <person name="Lin Q."/>
            <person name="Yang H.M."/>
            <person name="Huo X.D."/>
            <person name="Wang N."/>
        </authorList>
    </citation>
    <scope>NUCLEOTIDE SEQUENCE [LARGE SCALE GENOMIC DNA]</scope>
    <source>
        <strain evidence="1 2">KACC 19255</strain>
    </source>
</reference>
<dbReference type="InterPro" id="IPR026444">
    <property type="entry name" value="Secre_tail"/>
</dbReference>
<evidence type="ECO:0000313" key="1">
    <source>
        <dbReference type="EMBL" id="MBW7468563.1"/>
    </source>
</evidence>
<dbReference type="EMBL" id="JAHYXK010000016">
    <property type="protein sequence ID" value="MBW7468563.1"/>
    <property type="molecule type" value="Genomic_DNA"/>
</dbReference>
<dbReference type="Proteomes" id="UP000813018">
    <property type="component" value="Unassembled WGS sequence"/>
</dbReference>
<comment type="caution">
    <text evidence="1">The sequence shown here is derived from an EMBL/GenBank/DDBJ whole genome shotgun (WGS) entry which is preliminary data.</text>
</comment>
<name>A0ABS7CXK9_9BACT</name>